<feature type="transmembrane region" description="Helical" evidence="1">
    <location>
        <begin position="141"/>
        <end position="162"/>
    </location>
</feature>
<reference evidence="2" key="1">
    <citation type="journal article" date="2014" name="Front. Microbiol.">
        <title>High frequency of phylogenetically diverse reductive dehalogenase-homologous genes in deep subseafloor sedimentary metagenomes.</title>
        <authorList>
            <person name="Kawai M."/>
            <person name="Futagami T."/>
            <person name="Toyoda A."/>
            <person name="Takaki Y."/>
            <person name="Nishi S."/>
            <person name="Hori S."/>
            <person name="Arai W."/>
            <person name="Tsubouchi T."/>
            <person name="Morono Y."/>
            <person name="Uchiyama I."/>
            <person name="Ito T."/>
            <person name="Fujiyama A."/>
            <person name="Inagaki F."/>
            <person name="Takami H."/>
        </authorList>
    </citation>
    <scope>NUCLEOTIDE SEQUENCE</scope>
    <source>
        <strain evidence="2">Expedition CK06-06</strain>
    </source>
</reference>
<comment type="caution">
    <text evidence="2">The sequence shown here is derived from an EMBL/GenBank/DDBJ whole genome shotgun (WGS) entry which is preliminary data.</text>
</comment>
<name>X1BZW8_9ZZZZ</name>
<sequence>PWIYLLFGGISITIIGGILIAFLRAQIKFGKGRFNLILIGKKFKFYTTIEKFFIPLVFVVTLVFTVGFFIANLLWLNLNLITIFVGFEVIILVIFAIWGLVIFQNKAKGKPLFLWLLSFMIIILAGLLSDVLRGSLSFISRLFYIASPVIAIGFLSYVYILIKTGKIRKLQIKLFFLFFVSFSVTATYLELFSSIDFFSINNNELTAVHWYLENSEDKNLLVVEFGWYPVFLYYDYPYEEKNSSLPIATTQDFITFNNILIVPDNHFYDNGTNVLQELKEHKNMDVYILLT</sequence>
<dbReference type="AlphaFoldDB" id="X1BZW8"/>
<feature type="non-terminal residue" evidence="2">
    <location>
        <position position="291"/>
    </location>
</feature>
<dbReference type="EMBL" id="BART01021461">
    <property type="protein sequence ID" value="GAH00527.1"/>
    <property type="molecule type" value="Genomic_DNA"/>
</dbReference>
<feature type="transmembrane region" description="Helical" evidence="1">
    <location>
        <begin position="112"/>
        <end position="129"/>
    </location>
</feature>
<proteinExistence type="predicted"/>
<keyword evidence="1" id="KW-0472">Membrane</keyword>
<organism evidence="2">
    <name type="scientific">marine sediment metagenome</name>
    <dbReference type="NCBI Taxonomy" id="412755"/>
    <lineage>
        <taxon>unclassified sequences</taxon>
        <taxon>metagenomes</taxon>
        <taxon>ecological metagenomes</taxon>
    </lineage>
</organism>
<evidence type="ECO:0000313" key="2">
    <source>
        <dbReference type="EMBL" id="GAH00527.1"/>
    </source>
</evidence>
<accession>X1BZW8</accession>
<keyword evidence="1" id="KW-0812">Transmembrane</keyword>
<gene>
    <name evidence="2" type="ORF">S01H4_39579</name>
</gene>
<feature type="transmembrane region" description="Helical" evidence="1">
    <location>
        <begin position="6"/>
        <end position="23"/>
    </location>
</feature>
<feature type="transmembrane region" description="Helical" evidence="1">
    <location>
        <begin position="81"/>
        <end position="103"/>
    </location>
</feature>
<protein>
    <submittedName>
        <fullName evidence="2">Uncharacterized protein</fullName>
    </submittedName>
</protein>
<keyword evidence="1" id="KW-1133">Transmembrane helix</keyword>
<feature type="transmembrane region" description="Helical" evidence="1">
    <location>
        <begin position="52"/>
        <end position="75"/>
    </location>
</feature>
<evidence type="ECO:0000256" key="1">
    <source>
        <dbReference type="SAM" id="Phobius"/>
    </source>
</evidence>
<feature type="non-terminal residue" evidence="2">
    <location>
        <position position="1"/>
    </location>
</feature>
<feature type="transmembrane region" description="Helical" evidence="1">
    <location>
        <begin position="174"/>
        <end position="195"/>
    </location>
</feature>